<organism evidence="2 3">
    <name type="scientific">Protopolystoma xenopodis</name>
    <dbReference type="NCBI Taxonomy" id="117903"/>
    <lineage>
        <taxon>Eukaryota</taxon>
        <taxon>Metazoa</taxon>
        <taxon>Spiralia</taxon>
        <taxon>Lophotrochozoa</taxon>
        <taxon>Platyhelminthes</taxon>
        <taxon>Monogenea</taxon>
        <taxon>Polyopisthocotylea</taxon>
        <taxon>Polystomatidea</taxon>
        <taxon>Polystomatidae</taxon>
        <taxon>Protopolystoma</taxon>
    </lineage>
</organism>
<gene>
    <name evidence="2" type="ORF">PXEA_LOCUS7139</name>
</gene>
<sequence>MFVVRRITMRLPWQQRQQACSSKANLQLVVVVWWNPPSIYVTGHFHSKCKVSHQSHRSRCHAKLFRSCLSRTHDGGVAAHCASAPLDHLLRGDGHRDQMQNALGRTGHVGTDEGPTDPRRGRLSEPNAFQIRSPSSTCVGVSSRLPEVVCHHLPGYSGTRDHKPSEDICLLQFPTCFGHFPRSPRTP</sequence>
<dbReference type="Proteomes" id="UP000784294">
    <property type="component" value="Unassembled WGS sequence"/>
</dbReference>
<dbReference type="EMBL" id="CAAALY010018638">
    <property type="protein sequence ID" value="VEL13699.1"/>
    <property type="molecule type" value="Genomic_DNA"/>
</dbReference>
<accession>A0A448WKD0</accession>
<feature type="region of interest" description="Disordered" evidence="1">
    <location>
        <begin position="104"/>
        <end position="125"/>
    </location>
</feature>
<evidence type="ECO:0000313" key="3">
    <source>
        <dbReference type="Proteomes" id="UP000784294"/>
    </source>
</evidence>
<name>A0A448WKD0_9PLAT</name>
<reference evidence="2" key="1">
    <citation type="submission" date="2018-11" db="EMBL/GenBank/DDBJ databases">
        <authorList>
            <consortium name="Pathogen Informatics"/>
        </authorList>
    </citation>
    <scope>NUCLEOTIDE SEQUENCE</scope>
</reference>
<evidence type="ECO:0000256" key="1">
    <source>
        <dbReference type="SAM" id="MobiDB-lite"/>
    </source>
</evidence>
<keyword evidence="3" id="KW-1185">Reference proteome</keyword>
<protein>
    <submittedName>
        <fullName evidence="2">Uncharacterized protein</fullName>
    </submittedName>
</protein>
<dbReference type="AlphaFoldDB" id="A0A448WKD0"/>
<evidence type="ECO:0000313" key="2">
    <source>
        <dbReference type="EMBL" id="VEL13699.1"/>
    </source>
</evidence>
<comment type="caution">
    <text evidence="2">The sequence shown here is derived from an EMBL/GenBank/DDBJ whole genome shotgun (WGS) entry which is preliminary data.</text>
</comment>
<proteinExistence type="predicted"/>